<dbReference type="OrthoDB" id="315328at2"/>
<dbReference type="Gene3D" id="2.60.120.260">
    <property type="entry name" value="Galactose-binding domain-like"/>
    <property type="match status" value="1"/>
</dbReference>
<evidence type="ECO:0000256" key="1">
    <source>
        <dbReference type="SAM" id="SignalP"/>
    </source>
</evidence>
<dbReference type="InterPro" id="IPR013783">
    <property type="entry name" value="Ig-like_fold"/>
</dbReference>
<dbReference type="Pfam" id="PF00754">
    <property type="entry name" value="F5_F8_type_C"/>
    <property type="match status" value="1"/>
</dbReference>
<feature type="domain" description="F5/8 type C" evidence="2">
    <location>
        <begin position="961"/>
        <end position="1063"/>
    </location>
</feature>
<gene>
    <name evidence="3" type="ORF">DXV75_01105</name>
</gene>
<keyword evidence="1" id="KW-0732">Signal</keyword>
<organism evidence="3 4">
    <name type="scientific">Alteromonas aestuariivivens</name>
    <dbReference type="NCBI Taxonomy" id="1938339"/>
    <lineage>
        <taxon>Bacteria</taxon>
        <taxon>Pseudomonadati</taxon>
        <taxon>Pseudomonadota</taxon>
        <taxon>Gammaproteobacteria</taxon>
        <taxon>Alteromonadales</taxon>
        <taxon>Alteromonadaceae</taxon>
        <taxon>Alteromonas/Salinimonas group</taxon>
        <taxon>Alteromonas</taxon>
    </lineage>
</organism>
<dbReference type="InterPro" id="IPR008979">
    <property type="entry name" value="Galactose-bd-like_sf"/>
</dbReference>
<dbReference type="Pfam" id="PF15892">
    <property type="entry name" value="BNR_4"/>
    <property type="match status" value="1"/>
</dbReference>
<evidence type="ECO:0000259" key="2">
    <source>
        <dbReference type="Pfam" id="PF00754"/>
    </source>
</evidence>
<name>A0A3D8MEB3_9ALTE</name>
<feature type="signal peptide" evidence="1">
    <location>
        <begin position="1"/>
        <end position="23"/>
    </location>
</feature>
<dbReference type="AlphaFoldDB" id="A0A3D8MEB3"/>
<protein>
    <recommendedName>
        <fullName evidence="2">F5/8 type C domain-containing protein</fullName>
    </recommendedName>
</protein>
<dbReference type="SUPFAM" id="SSF49785">
    <property type="entry name" value="Galactose-binding domain-like"/>
    <property type="match status" value="1"/>
</dbReference>
<sequence>MPMLRYLLLVISLLGFSTQHVNAEVTLESQVKIADNALHFDGVKVSASTPDNGTEKYDYYYGPQISAHGDSIKTYKHYVFTTWYRGGKYDRHVMLTRYNTLTGSKATIEFPHRHTGFSGKPHIGESHNTIAVAVSPINGTIHLLYDMHSYRDQGVFKDDFFRYSYSVPGAAEVSDSDFTLSQFVKDTSSISQGPDDYKHVTMTGDLADVLDDTRLTYPKFFTNSDGTLLSYMRNGRDNNGRYVFNRYDAVNQKWSRYTAFNSLDAIDKGNDYNWGLYGNMKYVAGKLRVGFQQRQAVSTDRYTHQNGVYYAYSDHPEGFGDWKNHHGESITWPLVNSDEIKVFEPGDFITGHEDPNSVYMVSYFDWTVTERGDIHIISRVRSADSKRADFQQVYIHSYKPMGATEFIHSTEFTGAQSLYTSGNNVYVIGLNGSGRPFVEKTEGGTSNFTRVYDGDSGTQFSHGVPYISKGKLYYYLMEKAEGSARPVHIQVIDLDIENNENAPEVKFPWSSKTVDEGYEQLIFEVKATPVEGRTIESVSLYINDQLIRVDDSYKFLFGHASKPHETGAMGWLDTHKPNPNPLPAGTHVFKAVALDSEGDTGVATMTLTVKSDGPIVQFPETEMTVNEGFERLEFRIDASSPIEGRTIESVTLYINDELVRVDTKPSWHFGHQYNAHETGAMGWISCDQDPVPTPCHEPNPNPLPAGEHIFKAVAVDSAGDSGETTMKVIVKAAPKPPVLTWPNDVVTVYEGYPQLMIILKAESPNEGGSIQSVTLYRNGELVRVDTKPSWNFGHPYAPYEFGAMGWISCDQDPKPTPCHTPNPNPLGVGTHTFTAVAKDNNGLETSADMTLIVEEVPAPHVDFVYDEMDLSVGYESLSTSVTTESIVSWVGIERVDLYLDDNLVRDIYEAPYTWGGYDYPTELLGAAAGTHILKAVATDTNGKSSETDMSFTVKPSVISVDSEEEGYEAAKIFDGDTSDDSSWSAAQNGTKDVIVDFGEVKTISGTKLWTTEGQEVKYQIFVANSLDEEFVKVAKHQNKDDDAQPTVTEFYAEGRYVKLMAIGDWPNINELEVIYE</sequence>
<dbReference type="Proteomes" id="UP000256561">
    <property type="component" value="Unassembled WGS sequence"/>
</dbReference>
<accession>A0A3D8MEB3</accession>
<dbReference type="Gene3D" id="2.60.40.10">
    <property type="entry name" value="Immunoglobulins"/>
    <property type="match status" value="4"/>
</dbReference>
<dbReference type="EMBL" id="QRHA01000001">
    <property type="protein sequence ID" value="RDV29093.1"/>
    <property type="molecule type" value="Genomic_DNA"/>
</dbReference>
<proteinExistence type="predicted"/>
<keyword evidence="4" id="KW-1185">Reference proteome</keyword>
<evidence type="ECO:0000313" key="3">
    <source>
        <dbReference type="EMBL" id="RDV29093.1"/>
    </source>
</evidence>
<reference evidence="4" key="1">
    <citation type="submission" date="2018-08" db="EMBL/GenBank/DDBJ databases">
        <authorList>
            <person name="Zhang J."/>
            <person name="Du Z.-J."/>
        </authorList>
    </citation>
    <scope>NUCLEOTIDE SEQUENCE [LARGE SCALE GENOMIC DNA]</scope>
    <source>
        <strain evidence="4">KCTC 52655</strain>
    </source>
</reference>
<feature type="chain" id="PRO_5017765531" description="F5/8 type C domain-containing protein" evidence="1">
    <location>
        <begin position="24"/>
        <end position="1076"/>
    </location>
</feature>
<evidence type="ECO:0000313" key="4">
    <source>
        <dbReference type="Proteomes" id="UP000256561"/>
    </source>
</evidence>
<comment type="caution">
    <text evidence="3">The sequence shown here is derived from an EMBL/GenBank/DDBJ whole genome shotgun (WGS) entry which is preliminary data.</text>
</comment>
<dbReference type="InterPro" id="IPR000421">
    <property type="entry name" value="FA58C"/>
</dbReference>